<dbReference type="NCBIfam" id="NF006768">
    <property type="entry name" value="PRK09290.1-1"/>
    <property type="match status" value="1"/>
</dbReference>
<feature type="binding site" evidence="3">
    <location>
        <position position="96"/>
    </location>
    <ligand>
        <name>Zn(2+)</name>
        <dbReference type="ChEBI" id="CHEBI:29105"/>
        <label>1</label>
    </ligand>
</feature>
<gene>
    <name evidence="6" type="ORF">SAMN02194393_05505</name>
</gene>
<evidence type="ECO:0000256" key="1">
    <source>
        <dbReference type="ARBA" id="ARBA00006153"/>
    </source>
</evidence>
<dbReference type="InterPro" id="IPR036264">
    <property type="entry name" value="Bact_exopeptidase_dim_dom"/>
</dbReference>
<dbReference type="GO" id="GO:0046872">
    <property type="term" value="F:metal ion binding"/>
    <property type="evidence" value="ECO:0007669"/>
    <property type="project" value="UniProtKB-KW"/>
</dbReference>
<evidence type="ECO:0000256" key="2">
    <source>
        <dbReference type="ARBA" id="ARBA00022801"/>
    </source>
</evidence>
<dbReference type="RefSeq" id="WP_079496053.1">
    <property type="nucleotide sequence ID" value="NZ_FUZT01000030.1"/>
</dbReference>
<dbReference type="SUPFAM" id="SSF53187">
    <property type="entry name" value="Zn-dependent exopeptidases"/>
    <property type="match status" value="1"/>
</dbReference>
<dbReference type="CDD" id="cd03884">
    <property type="entry name" value="M20_bAS"/>
    <property type="match status" value="1"/>
</dbReference>
<dbReference type="Gene3D" id="3.30.70.360">
    <property type="match status" value="1"/>
</dbReference>
<dbReference type="OrthoDB" id="9808195at2"/>
<dbReference type="InterPro" id="IPR010158">
    <property type="entry name" value="Amidase_Cbmase"/>
</dbReference>
<feature type="binding site" evidence="3">
    <location>
        <position position="386"/>
    </location>
    <ligand>
        <name>Zn(2+)</name>
        <dbReference type="ChEBI" id="CHEBI:29105"/>
        <label>2</label>
    </ligand>
</feature>
<dbReference type="InterPro" id="IPR011650">
    <property type="entry name" value="Peptidase_M20_dimer"/>
</dbReference>
<evidence type="ECO:0000313" key="6">
    <source>
        <dbReference type="EMBL" id="SKC92577.1"/>
    </source>
</evidence>
<feature type="binding site" evidence="3">
    <location>
        <position position="96"/>
    </location>
    <ligand>
        <name>Zn(2+)</name>
        <dbReference type="ChEBI" id="CHEBI:29105"/>
        <label>2</label>
    </ligand>
</feature>
<dbReference type="SUPFAM" id="SSF55031">
    <property type="entry name" value="Bacterial exopeptidase dimerisation domain"/>
    <property type="match status" value="1"/>
</dbReference>
<comment type="cofactor">
    <cofactor evidence="3">
        <name>Zn(2+)</name>
        <dbReference type="ChEBI" id="CHEBI:29105"/>
    </cofactor>
    <text evidence="3">Binds 2 Zn(2+) ions per subunit.</text>
</comment>
<dbReference type="Proteomes" id="UP000190285">
    <property type="component" value="Unassembled WGS sequence"/>
</dbReference>
<feature type="binding site" evidence="3">
    <location>
        <position position="85"/>
    </location>
    <ligand>
        <name>Zn(2+)</name>
        <dbReference type="ChEBI" id="CHEBI:29105"/>
        <label>1</label>
    </ligand>
</feature>
<feature type="binding site" evidence="4">
    <location>
        <position position="279"/>
    </location>
    <ligand>
        <name>allantoate</name>
        <dbReference type="ChEBI" id="CHEBI:17536"/>
    </ligand>
</feature>
<keyword evidence="3" id="KW-0479">Metal-binding</keyword>
<dbReference type="Pfam" id="PF07687">
    <property type="entry name" value="M20_dimer"/>
    <property type="match status" value="1"/>
</dbReference>
<dbReference type="InterPro" id="IPR002933">
    <property type="entry name" value="Peptidase_M20"/>
</dbReference>
<protein>
    <submittedName>
        <fullName evidence="6">Allantoate deiminase</fullName>
    </submittedName>
</protein>
<dbReference type="Pfam" id="PF01546">
    <property type="entry name" value="Peptidase_M20"/>
    <property type="match status" value="1"/>
</dbReference>
<dbReference type="AlphaFoldDB" id="A0A1T5MWJ8"/>
<dbReference type="PANTHER" id="PTHR32494:SF5">
    <property type="entry name" value="ALLANTOATE AMIDOHYDROLASE"/>
    <property type="match status" value="1"/>
</dbReference>
<feature type="binding site" evidence="3">
    <location>
        <position position="194"/>
    </location>
    <ligand>
        <name>Zn(2+)</name>
        <dbReference type="ChEBI" id="CHEBI:29105"/>
        <label>1</label>
    </ligand>
</feature>
<dbReference type="NCBIfam" id="NF006771">
    <property type="entry name" value="PRK09290.1-5"/>
    <property type="match status" value="1"/>
</dbReference>
<keyword evidence="3" id="KW-0862">Zinc</keyword>
<dbReference type="GO" id="GO:0016813">
    <property type="term" value="F:hydrolase activity, acting on carbon-nitrogen (but not peptide) bonds, in linear amidines"/>
    <property type="evidence" value="ECO:0007669"/>
    <property type="project" value="InterPro"/>
</dbReference>
<dbReference type="PIRSF" id="PIRSF001235">
    <property type="entry name" value="Amidase_carbamoylase"/>
    <property type="match status" value="1"/>
</dbReference>
<comment type="similarity">
    <text evidence="1">Belongs to the peptidase M20 family.</text>
</comment>
<dbReference type="STRING" id="36842.SAMN02194393_05505"/>
<dbReference type="EMBL" id="FUZT01000030">
    <property type="protein sequence ID" value="SKC92577.1"/>
    <property type="molecule type" value="Genomic_DNA"/>
</dbReference>
<dbReference type="NCBIfam" id="TIGR01879">
    <property type="entry name" value="hydantase"/>
    <property type="match status" value="1"/>
</dbReference>
<feature type="binding site" evidence="3">
    <location>
        <position position="131"/>
    </location>
    <ligand>
        <name>Zn(2+)</name>
        <dbReference type="ChEBI" id="CHEBI:29105"/>
        <label>2</label>
    </ligand>
</feature>
<evidence type="ECO:0000259" key="5">
    <source>
        <dbReference type="Pfam" id="PF07687"/>
    </source>
</evidence>
<name>A0A1T5MWJ8_9FIRM</name>
<reference evidence="6 7" key="1">
    <citation type="submission" date="2017-02" db="EMBL/GenBank/DDBJ databases">
        <authorList>
            <person name="Peterson S.W."/>
        </authorList>
    </citation>
    <scope>NUCLEOTIDE SEQUENCE [LARGE SCALE GENOMIC DNA]</scope>
    <source>
        <strain evidence="6 7">M1</strain>
    </source>
</reference>
<evidence type="ECO:0000313" key="7">
    <source>
        <dbReference type="Proteomes" id="UP000190285"/>
    </source>
</evidence>
<dbReference type="PANTHER" id="PTHR32494">
    <property type="entry name" value="ALLANTOATE DEIMINASE-RELATED"/>
    <property type="match status" value="1"/>
</dbReference>
<keyword evidence="7" id="KW-1185">Reference proteome</keyword>
<sequence>MKALKDLDIEKNIINLIEWISKYGKTSDDGITRLLYTDTWKDAQEALKQLLNEKGFMTYYDEVGNLFGKLEGCKYKDETILTGSHIDTVVNGGKLDGQFGIIGGIIAIKYLKEKFGKPLRNIEVVSMAEEEGSRFPFTFWGSKNIVGAVERKDMEGIKDVDGIKFTEAIEKSGFKFKEKNSEIRDDLKAFIELHIEQGGVLEKEKKSIGIVEHIAGQKRFMVEVEGEANHAGTTPMGYRRDAMHGSGKMIAQIMDLAKDYGDPLVATVGRVEVVPNTTNVIPGKVVFSLDIRHVDSEVVTNFINEAFLKLKDIAKDMDLKIKVNRYMDGEPVAMDTDLVNIIKRQCQENRLNYKLMHSGAGHDSQVFAKHIPTSLIFVPSHKGISHHYTEYTEAKDLAEGVKVLIKILYNLAYMDKQH</sequence>
<organism evidence="6 7">
    <name type="scientific">Maledivibacter halophilus</name>
    <dbReference type="NCBI Taxonomy" id="36842"/>
    <lineage>
        <taxon>Bacteria</taxon>
        <taxon>Bacillati</taxon>
        <taxon>Bacillota</taxon>
        <taxon>Clostridia</taxon>
        <taxon>Peptostreptococcales</taxon>
        <taxon>Caminicellaceae</taxon>
        <taxon>Maledivibacter</taxon>
    </lineage>
</organism>
<accession>A0A1T5MWJ8</accession>
<evidence type="ECO:0000256" key="4">
    <source>
        <dbReference type="PIRSR" id="PIRSR001235-2"/>
    </source>
</evidence>
<feature type="binding site" evidence="4">
    <location>
        <position position="292"/>
    </location>
    <ligand>
        <name>allantoate</name>
        <dbReference type="ChEBI" id="CHEBI:17536"/>
    </ligand>
</feature>
<feature type="binding site" evidence="4">
    <location>
        <position position="219"/>
    </location>
    <ligand>
        <name>allantoate</name>
        <dbReference type="ChEBI" id="CHEBI:17536"/>
    </ligand>
</feature>
<proteinExistence type="inferred from homology"/>
<evidence type="ECO:0000256" key="3">
    <source>
        <dbReference type="PIRSR" id="PIRSR001235-1"/>
    </source>
</evidence>
<feature type="domain" description="Peptidase M20 dimerisation" evidence="5">
    <location>
        <begin position="216"/>
        <end position="315"/>
    </location>
</feature>
<dbReference type="Gene3D" id="3.40.630.10">
    <property type="entry name" value="Zn peptidases"/>
    <property type="match status" value="1"/>
</dbReference>
<keyword evidence="2" id="KW-0378">Hydrolase</keyword>